<accession>C3XXU5</accession>
<dbReference type="eggNOG" id="ENOG502S14Q">
    <property type="taxonomic scope" value="Eukaryota"/>
</dbReference>
<keyword evidence="3 5" id="KW-0732">Signal</keyword>
<gene>
    <name evidence="7" type="ORF">BRAFLDRAFT_63816</name>
</gene>
<protein>
    <recommendedName>
        <fullName evidence="6">DAN domain-containing protein</fullName>
    </recommendedName>
</protein>
<dbReference type="EMBL" id="GG666471">
    <property type="protein sequence ID" value="EEN67555.1"/>
    <property type="molecule type" value="Genomic_DNA"/>
</dbReference>
<keyword evidence="2" id="KW-0964">Secreted</keyword>
<organism>
    <name type="scientific">Branchiostoma floridae</name>
    <name type="common">Florida lancelet</name>
    <name type="synonym">Amphioxus</name>
    <dbReference type="NCBI Taxonomy" id="7739"/>
    <lineage>
        <taxon>Eukaryota</taxon>
        <taxon>Metazoa</taxon>
        <taxon>Chordata</taxon>
        <taxon>Cephalochordata</taxon>
        <taxon>Leptocardii</taxon>
        <taxon>Amphioxiformes</taxon>
        <taxon>Branchiostomatidae</taxon>
        <taxon>Branchiostoma</taxon>
    </lineage>
</organism>
<dbReference type="GO" id="GO:0005576">
    <property type="term" value="C:extracellular region"/>
    <property type="evidence" value="ECO:0007669"/>
    <property type="project" value="UniProtKB-SubCell"/>
</dbReference>
<evidence type="ECO:0000313" key="7">
    <source>
        <dbReference type="EMBL" id="EEN67555.1"/>
    </source>
</evidence>
<evidence type="ECO:0000256" key="1">
    <source>
        <dbReference type="ARBA" id="ARBA00004613"/>
    </source>
</evidence>
<reference evidence="7" key="1">
    <citation type="journal article" date="2008" name="Nature">
        <title>The amphioxus genome and the evolution of the chordate karyotype.</title>
        <authorList>
            <consortium name="US DOE Joint Genome Institute (JGI-PGF)"/>
            <person name="Putnam N.H."/>
            <person name="Butts T."/>
            <person name="Ferrier D.E.K."/>
            <person name="Furlong R.F."/>
            <person name="Hellsten U."/>
            <person name="Kawashima T."/>
            <person name="Robinson-Rechavi M."/>
            <person name="Shoguchi E."/>
            <person name="Terry A."/>
            <person name="Yu J.-K."/>
            <person name="Benito-Gutierrez E.L."/>
            <person name="Dubchak I."/>
            <person name="Garcia-Fernandez J."/>
            <person name="Gibson-Brown J.J."/>
            <person name="Grigoriev I.V."/>
            <person name="Horton A.C."/>
            <person name="de Jong P.J."/>
            <person name="Jurka J."/>
            <person name="Kapitonov V.V."/>
            <person name="Kohara Y."/>
            <person name="Kuroki Y."/>
            <person name="Lindquist E."/>
            <person name="Lucas S."/>
            <person name="Osoegawa K."/>
            <person name="Pennacchio L.A."/>
            <person name="Salamov A.A."/>
            <person name="Satou Y."/>
            <person name="Sauka-Spengler T."/>
            <person name="Schmutz J."/>
            <person name="Shin-I T."/>
            <person name="Toyoda A."/>
            <person name="Bronner-Fraser M."/>
            <person name="Fujiyama A."/>
            <person name="Holland L.Z."/>
            <person name="Holland P.W.H."/>
            <person name="Satoh N."/>
            <person name="Rokhsar D.S."/>
        </authorList>
    </citation>
    <scope>NUCLEOTIDE SEQUENCE [LARGE SCALE GENOMIC DNA]</scope>
    <source>
        <strain evidence="7">S238N-H82</strain>
        <tissue evidence="7">Testes</tissue>
    </source>
</reference>
<dbReference type="STRING" id="7739.C3XXU5"/>
<dbReference type="FunFam" id="2.10.90.10:FF:000049">
    <property type="entry name" value="Glycoprotein hormone alpha 2"/>
    <property type="match status" value="1"/>
</dbReference>
<sequence length="157" mass="17115">MMRYMPMLAVLFVAFCSGGAHALPTVNKRVQNEVEKSNVADPMSEWNLALHGPMEARQTTGDCRLAGYRKRIAMPWCHTATVLINACRGHCESETSLSSDATVQASGGLHVYTTRGSCCTIATTHQVTFSMYCWSGVRTYTIESAASCACGVCDYNQ</sequence>
<dbReference type="InterPro" id="IPR029034">
    <property type="entry name" value="Cystine-knot_cytokine"/>
</dbReference>
<evidence type="ECO:0000256" key="4">
    <source>
        <dbReference type="ARBA" id="ARBA00023157"/>
    </source>
</evidence>
<feature type="domain" description="DAN" evidence="6">
    <location>
        <begin position="55"/>
        <end position="151"/>
    </location>
</feature>
<dbReference type="Pfam" id="PF03045">
    <property type="entry name" value="DAN"/>
    <property type="match status" value="1"/>
</dbReference>
<comment type="subcellular location">
    <subcellularLocation>
        <location evidence="1">Secreted</location>
    </subcellularLocation>
</comment>
<feature type="signal peptide" evidence="5">
    <location>
        <begin position="1"/>
        <end position="22"/>
    </location>
</feature>
<evidence type="ECO:0000256" key="3">
    <source>
        <dbReference type="ARBA" id="ARBA00022729"/>
    </source>
</evidence>
<name>C3XXU5_BRAFL</name>
<proteinExistence type="predicted"/>
<evidence type="ECO:0000259" key="6">
    <source>
        <dbReference type="Pfam" id="PF03045"/>
    </source>
</evidence>
<evidence type="ECO:0000256" key="2">
    <source>
        <dbReference type="ARBA" id="ARBA00022525"/>
    </source>
</evidence>
<dbReference type="PANTHER" id="PTHR31129:SF2">
    <property type="entry name" value="GLYCOPROTEIN HORMONE ALPHA-2"/>
    <property type="match status" value="1"/>
</dbReference>
<dbReference type="Gene3D" id="2.10.90.10">
    <property type="entry name" value="Cystine-knot cytokines"/>
    <property type="match status" value="1"/>
</dbReference>
<evidence type="ECO:0000256" key="5">
    <source>
        <dbReference type="SAM" id="SignalP"/>
    </source>
</evidence>
<dbReference type="AlphaFoldDB" id="C3XXU5"/>
<keyword evidence="4" id="KW-1015">Disulfide bond</keyword>
<dbReference type="InParanoid" id="C3XXU5"/>
<dbReference type="InterPro" id="IPR052680">
    <property type="entry name" value="Glyco_Hormone_Alpha"/>
</dbReference>
<dbReference type="PANTHER" id="PTHR31129">
    <property type="entry name" value="GLYCOPROTEIN HORMONE ALPHA-2"/>
    <property type="match status" value="1"/>
</dbReference>
<dbReference type="InterPro" id="IPR004133">
    <property type="entry name" value="DAN_dom"/>
</dbReference>
<feature type="chain" id="PRO_5002933154" description="DAN domain-containing protein" evidence="5">
    <location>
        <begin position="23"/>
        <end position="157"/>
    </location>
</feature>